<dbReference type="OrthoDB" id="2064565at2"/>
<dbReference type="Proteomes" id="UP000095395">
    <property type="component" value="Unassembled WGS sequence"/>
</dbReference>
<reference evidence="11 12" key="3">
    <citation type="submission" date="2018-08" db="EMBL/GenBank/DDBJ databases">
        <title>A genome reference for cultivated species of the human gut microbiota.</title>
        <authorList>
            <person name="Zou Y."/>
            <person name="Xue W."/>
            <person name="Luo G."/>
        </authorList>
    </citation>
    <scope>NUCLEOTIDE SEQUENCE [LARGE SCALE GENOMIC DNA]</scope>
    <source>
        <strain evidence="5 13">AF24-4</strain>
        <strain evidence="4 12">AF28-15</strain>
        <strain evidence="7 14">AM27-11</strain>
        <strain evidence="6 11">AM42-1AC</strain>
    </source>
</reference>
<evidence type="ECO:0000313" key="13">
    <source>
        <dbReference type="Proteomes" id="UP000285820"/>
    </source>
</evidence>
<evidence type="ECO:0000313" key="12">
    <source>
        <dbReference type="Proteomes" id="UP000283738"/>
    </source>
</evidence>
<evidence type="ECO:0000313" key="4">
    <source>
        <dbReference type="EMBL" id="RGQ51338.1"/>
    </source>
</evidence>
<evidence type="ECO:0000313" key="10">
    <source>
        <dbReference type="Proteomes" id="UP000095453"/>
    </source>
</evidence>
<dbReference type="Proteomes" id="UP000049828">
    <property type="component" value="Unassembled WGS sequence"/>
</dbReference>
<dbReference type="EMBL" id="QRUN01000009">
    <property type="protein sequence ID" value="RGR68569.1"/>
    <property type="molecule type" value="Genomic_DNA"/>
</dbReference>
<evidence type="ECO:0000313" key="2">
    <source>
        <dbReference type="EMBL" id="CUN29028.1"/>
    </source>
</evidence>
<reference evidence="8" key="1">
    <citation type="submission" date="2015-05" db="EMBL/GenBank/DDBJ databases">
        <authorList>
            <consortium name="Pathogen Informatics"/>
        </authorList>
    </citation>
    <scope>NUCLEOTIDE SEQUENCE [LARGE SCALE GENOMIC DNA]</scope>
    <source>
        <strain evidence="3 9">2789STDY5608835</strain>
        <strain evidence="2 10">2789STDY5608887</strain>
        <strain evidence="8">L1-83</strain>
    </source>
</reference>
<dbReference type="EMBL" id="CVRS01000069">
    <property type="protein sequence ID" value="CRL37867.1"/>
    <property type="molecule type" value="Genomic_DNA"/>
</dbReference>
<evidence type="ECO:0000313" key="5">
    <source>
        <dbReference type="EMBL" id="RGR68569.1"/>
    </source>
</evidence>
<dbReference type="Proteomes" id="UP000283738">
    <property type="component" value="Unassembled WGS sequence"/>
</dbReference>
<dbReference type="EMBL" id="CYXX01000036">
    <property type="protein sequence ID" value="CUN29028.1"/>
    <property type="molecule type" value="Genomic_DNA"/>
</dbReference>
<keyword evidence="8" id="KW-1185">Reference proteome</keyword>
<evidence type="ECO:0000313" key="14">
    <source>
        <dbReference type="Proteomes" id="UP000286271"/>
    </source>
</evidence>
<evidence type="ECO:0008006" key="15">
    <source>
        <dbReference type="Google" id="ProtNLM"/>
    </source>
</evidence>
<evidence type="ECO:0000313" key="6">
    <source>
        <dbReference type="EMBL" id="RHA89328.1"/>
    </source>
</evidence>
<dbReference type="GeneID" id="75161712"/>
<evidence type="ECO:0000313" key="7">
    <source>
        <dbReference type="EMBL" id="RHE92313.1"/>
    </source>
</evidence>
<reference evidence="1" key="2">
    <citation type="submission" date="2015-05" db="EMBL/GenBank/DDBJ databases">
        <authorList>
            <person name="Wang D.B."/>
            <person name="Wang M."/>
        </authorList>
    </citation>
    <scope>NUCLEOTIDE SEQUENCE [LARGE SCALE GENOMIC DNA]</scope>
    <source>
        <strain evidence="1">L1-83</strain>
    </source>
</reference>
<dbReference type="Proteomes" id="UP000286271">
    <property type="component" value="Unassembled WGS sequence"/>
</dbReference>
<accession>A0A0M6WM89</accession>
<dbReference type="EMBL" id="CYYR01000022">
    <property type="protein sequence ID" value="CUO31364.1"/>
    <property type="molecule type" value="Genomic_DNA"/>
</dbReference>
<evidence type="ECO:0000313" key="1">
    <source>
        <dbReference type="EMBL" id="CRL37867.1"/>
    </source>
</evidence>
<dbReference type="EMBL" id="QSKW01000035">
    <property type="protein sequence ID" value="RHE92313.1"/>
    <property type="molecule type" value="Genomic_DNA"/>
</dbReference>
<dbReference type="EMBL" id="QRTF01000009">
    <property type="protein sequence ID" value="RGQ51338.1"/>
    <property type="molecule type" value="Genomic_DNA"/>
</dbReference>
<dbReference type="Proteomes" id="UP000095453">
    <property type="component" value="Unassembled WGS sequence"/>
</dbReference>
<dbReference type="RefSeq" id="WP_007890237.1">
    <property type="nucleotide sequence ID" value="NZ_CABJFX010000011.1"/>
</dbReference>
<dbReference type="Proteomes" id="UP000283492">
    <property type="component" value="Unassembled WGS sequence"/>
</dbReference>
<dbReference type="Proteomes" id="UP000285820">
    <property type="component" value="Unassembled WGS sequence"/>
</dbReference>
<evidence type="ECO:0000313" key="3">
    <source>
        <dbReference type="EMBL" id="CUO31364.1"/>
    </source>
</evidence>
<evidence type="ECO:0000313" key="8">
    <source>
        <dbReference type="Proteomes" id="UP000049828"/>
    </source>
</evidence>
<protein>
    <recommendedName>
        <fullName evidence="15">Flagellar hook-associated protein 2 C-terminal domain-containing protein</fullName>
    </recommendedName>
</protein>
<proteinExistence type="predicted"/>
<dbReference type="EMBL" id="QSFX01000011">
    <property type="protein sequence ID" value="RHA89328.1"/>
    <property type="molecule type" value="Genomic_DNA"/>
</dbReference>
<evidence type="ECO:0000313" key="9">
    <source>
        <dbReference type="Proteomes" id="UP000095395"/>
    </source>
</evidence>
<evidence type="ECO:0000313" key="11">
    <source>
        <dbReference type="Proteomes" id="UP000283492"/>
    </source>
</evidence>
<dbReference type="AlphaFoldDB" id="A0A0M6WM89"/>
<name>A0A0M6WM89_9FIRM</name>
<organism evidence="1 8">
    <name type="scientific">Roseburia inulinivorans</name>
    <dbReference type="NCBI Taxonomy" id="360807"/>
    <lineage>
        <taxon>Bacteria</taxon>
        <taxon>Bacillati</taxon>
        <taxon>Bacillota</taxon>
        <taxon>Clostridia</taxon>
        <taxon>Lachnospirales</taxon>
        <taxon>Lachnospiraceae</taxon>
        <taxon>Roseburia</taxon>
    </lineage>
</organism>
<sequence>MAAVAGTGTSLSASYYLRNFYTANRNAVTSSKRKEMTGGTLSQADATALHRAAKKLRNFNYEDDTTDSANIYGSVNAFIQVYNNTLSSGNKTDDASLNRYSRYLKSLSKEHSSELSRIGITVNSDGSLSANDNLLKSAKVSKVKTLFADDAEYITKVSRYSKKMAEKADSVVLSETLGSNIDLTL</sequence>
<gene>
    <name evidence="7" type="ORF">DW707_15755</name>
    <name evidence="6" type="ORF">DW914_07950</name>
    <name evidence="5" type="ORF">DWY29_08465</name>
    <name evidence="4" type="ORF">DWY96_05910</name>
    <name evidence="3" type="ORF">ERS852392_02790</name>
    <name evidence="2" type="ORF">ERS852444_03244</name>
    <name evidence="1" type="ORF">RIL183_21151</name>
</gene>